<dbReference type="InterPro" id="IPR041722">
    <property type="entry name" value="TakP/all3028"/>
</dbReference>
<organism evidence="4 5">
    <name type="scientific">Acidovorax delafieldii</name>
    <name type="common">Pseudomonas delafieldii</name>
    <dbReference type="NCBI Taxonomy" id="47920"/>
    <lineage>
        <taxon>Bacteria</taxon>
        <taxon>Pseudomonadati</taxon>
        <taxon>Pseudomonadota</taxon>
        <taxon>Betaproteobacteria</taxon>
        <taxon>Burkholderiales</taxon>
        <taxon>Comamonadaceae</taxon>
        <taxon>Acidovorax</taxon>
    </lineage>
</organism>
<dbReference type="Proteomes" id="UP000321485">
    <property type="component" value="Unassembled WGS sequence"/>
</dbReference>
<dbReference type="GO" id="GO:0046872">
    <property type="term" value="F:metal ion binding"/>
    <property type="evidence" value="ECO:0007669"/>
    <property type="project" value="UniProtKB-KW"/>
</dbReference>
<dbReference type="PIRSF" id="PIRSF039026">
    <property type="entry name" value="SiaP"/>
    <property type="match status" value="1"/>
</dbReference>
<dbReference type="PANTHER" id="PTHR33376:SF5">
    <property type="entry name" value="EXTRACYTOPLASMIC SOLUTE RECEPTOR PROTEIN"/>
    <property type="match status" value="1"/>
</dbReference>
<name>A0A561XYB0_ACIDE</name>
<gene>
    <name evidence="4" type="ORF">ATF69_0076</name>
</gene>
<feature type="binding site" evidence="2">
    <location>
        <position position="198"/>
    </location>
    <ligand>
        <name>substrate</name>
    </ligand>
</feature>
<sequence length="383" mass="41995">MSLVGRAQRVRTKFCNQYIGENLMDRRSIIKHAGIAGVLAAGAAPAVHAQAAIRWRLASSFPKSLDTIYGGADVFSKAVKAMSGGKFEISVHAGGELMPPFGVVDGVQQGTVEMAHTVPYYFYGKNPAFALGSAVPFGFNARQMNAWMLHGNGRKLMNEFYGGFNMISFAGGNTGTQMGGWFRKEIKSPADFKGMKMRLGGGLIGEVMQKLGAVPQSIPGGEIYQALEKGTLDAAEWVGPYDDQKLGFNKVAPFYYYPGWWEGGPEVDFFVNQKAFDGLSAENKAIIEAATNVAHVDMLAKYDALNPTALKQLVAAKTKVLPFSQAVMDASFKASMEVFAENDAKSPEWKKIYADMRAFQRDQILWFRFAEARYDTFMSAQKI</sequence>
<dbReference type="CDD" id="cd13682">
    <property type="entry name" value="PBP2_TRAP_alpha-ketoacid"/>
    <property type="match status" value="1"/>
</dbReference>
<feature type="binding site" evidence="3">
    <location>
        <position position="237"/>
    </location>
    <ligand>
        <name>Na(+)</name>
        <dbReference type="ChEBI" id="CHEBI:29101"/>
    </ligand>
</feature>
<protein>
    <submittedName>
        <fullName evidence="4">TRAP-type mannitol/chloroaromatic compound transport system substrate-binding protein</fullName>
    </submittedName>
</protein>
<evidence type="ECO:0000313" key="4">
    <source>
        <dbReference type="EMBL" id="TWG41093.1"/>
    </source>
</evidence>
<comment type="caution">
    <text evidence="4">The sequence shown here is derived from an EMBL/GenBank/DDBJ whole genome shotgun (WGS) entry which is preliminary data.</text>
</comment>
<evidence type="ECO:0000256" key="3">
    <source>
        <dbReference type="PIRSR" id="PIRSR039026-2"/>
    </source>
</evidence>
<reference evidence="4 5" key="1">
    <citation type="journal article" date="2015" name="Stand. Genomic Sci.">
        <title>Genomic Encyclopedia of Bacterial and Archaeal Type Strains, Phase III: the genomes of soil and plant-associated and newly described type strains.</title>
        <authorList>
            <person name="Whitman W.B."/>
            <person name="Woyke T."/>
            <person name="Klenk H.P."/>
            <person name="Zhou Y."/>
            <person name="Lilburn T.G."/>
            <person name="Beck B.J."/>
            <person name="De Vos P."/>
            <person name="Vandamme P."/>
            <person name="Eisen J.A."/>
            <person name="Garrity G."/>
            <person name="Hugenholtz P."/>
            <person name="Kyrpides N.C."/>
        </authorList>
    </citation>
    <scope>NUCLEOTIDE SEQUENCE [LARGE SCALE GENOMIC DNA]</scope>
    <source>
        <strain evidence="4 5">DSM 64</strain>
    </source>
</reference>
<dbReference type="Gene3D" id="3.40.190.170">
    <property type="entry name" value="Bacterial extracellular solute-binding protein, family 7"/>
    <property type="match status" value="1"/>
</dbReference>
<dbReference type="GO" id="GO:0015849">
    <property type="term" value="P:organic acid transport"/>
    <property type="evidence" value="ECO:0007669"/>
    <property type="project" value="InterPro"/>
</dbReference>
<accession>A0A561XYB0</accession>
<feature type="binding site" evidence="2">
    <location>
        <position position="177"/>
    </location>
    <ligand>
        <name>substrate</name>
    </ligand>
</feature>
<dbReference type="GO" id="GO:0043177">
    <property type="term" value="F:organic acid binding"/>
    <property type="evidence" value="ECO:0007669"/>
    <property type="project" value="InterPro"/>
</dbReference>
<dbReference type="GO" id="GO:0055085">
    <property type="term" value="P:transmembrane transport"/>
    <property type="evidence" value="ECO:0007669"/>
    <property type="project" value="InterPro"/>
</dbReference>
<dbReference type="InterPro" id="IPR018389">
    <property type="entry name" value="DctP_fam"/>
</dbReference>
<dbReference type="GO" id="GO:0031317">
    <property type="term" value="C:tripartite ATP-independent periplasmic transporter complex"/>
    <property type="evidence" value="ECO:0007669"/>
    <property type="project" value="InterPro"/>
</dbReference>
<dbReference type="InterPro" id="IPR026289">
    <property type="entry name" value="SBP_TakP-like"/>
</dbReference>
<evidence type="ECO:0000256" key="1">
    <source>
        <dbReference type="ARBA" id="ARBA00022729"/>
    </source>
</evidence>
<proteinExistence type="predicted"/>
<dbReference type="NCBIfam" id="NF037995">
    <property type="entry name" value="TRAP_S1"/>
    <property type="match status" value="1"/>
</dbReference>
<evidence type="ECO:0000256" key="2">
    <source>
        <dbReference type="PIRSR" id="PIRSR039026-1"/>
    </source>
</evidence>
<evidence type="ECO:0000313" key="5">
    <source>
        <dbReference type="Proteomes" id="UP000321485"/>
    </source>
</evidence>
<dbReference type="InterPro" id="IPR006311">
    <property type="entry name" value="TAT_signal"/>
</dbReference>
<feature type="binding site" evidence="3">
    <location>
        <position position="236"/>
    </location>
    <ligand>
        <name>substrate</name>
    </ligand>
</feature>
<keyword evidence="1" id="KW-0732">Signal</keyword>
<dbReference type="InterPro" id="IPR038404">
    <property type="entry name" value="TRAP_DctP_sf"/>
</dbReference>
<dbReference type="PROSITE" id="PS51318">
    <property type="entry name" value="TAT"/>
    <property type="match status" value="1"/>
</dbReference>
<dbReference type="Gene3D" id="3.40.190.10">
    <property type="entry name" value="Periplasmic binding protein-like II"/>
    <property type="match status" value="1"/>
</dbReference>
<keyword evidence="3" id="KW-0479">Metal-binding</keyword>
<dbReference type="PANTHER" id="PTHR33376">
    <property type="match status" value="1"/>
</dbReference>
<dbReference type="AlphaFoldDB" id="A0A561XYB0"/>
<dbReference type="Pfam" id="PF03480">
    <property type="entry name" value="DctP"/>
    <property type="match status" value="1"/>
</dbReference>
<dbReference type="EMBL" id="VJWE01000001">
    <property type="protein sequence ID" value="TWG41093.1"/>
    <property type="molecule type" value="Genomic_DNA"/>
</dbReference>
<feature type="binding site" evidence="3">
    <location>
        <position position="262"/>
    </location>
    <ligand>
        <name>substrate</name>
    </ligand>
</feature>